<name>A0A1S6HTK7_9GAMM</name>
<evidence type="ECO:0000313" key="8">
    <source>
        <dbReference type="Proteomes" id="UP000189545"/>
    </source>
</evidence>
<evidence type="ECO:0000256" key="4">
    <source>
        <dbReference type="ARBA" id="ARBA00022989"/>
    </source>
</evidence>
<evidence type="ECO:0000256" key="1">
    <source>
        <dbReference type="ARBA" id="ARBA00004651"/>
    </source>
</evidence>
<feature type="transmembrane region" description="Helical" evidence="6">
    <location>
        <begin position="367"/>
        <end position="386"/>
    </location>
</feature>
<dbReference type="PANTHER" id="PTHR30250">
    <property type="entry name" value="PST FAMILY PREDICTED COLANIC ACID TRANSPORTER"/>
    <property type="match status" value="1"/>
</dbReference>
<evidence type="ECO:0000256" key="3">
    <source>
        <dbReference type="ARBA" id="ARBA00022692"/>
    </source>
</evidence>
<feature type="transmembrane region" description="Helical" evidence="6">
    <location>
        <begin position="50"/>
        <end position="69"/>
    </location>
</feature>
<feature type="transmembrane region" description="Helical" evidence="6">
    <location>
        <begin position="177"/>
        <end position="196"/>
    </location>
</feature>
<sequence>MKTDSLKKRYAIKLLANIITGIINAFLIAIVPKALGPVTYGHFTFLQQFFNQVVSFLDASTSTAFFTKLSADNDRRELIKAYSIFSLILLFILFISVFLIEKLGYSQSLLTGIPDDYIYLGLWFCFLTWLTQVYIKISDAYALTVSVEIIKIMHKLLMLGVLLYIIDFLSFDLSIYYYFHFLSLFSFICVLTILFGKRKIIIRSTFSSTTDYKKIISEFYLFCSPIFLFNIIAISIGIFDIWLLQKTSGSVQTGYYGLAYSIAAMCFLFTSAMTPVITREFSKSFAENDLQEISRLFERYVPLLYAVAAYFSVFIAFEAESLLAIFTDERFKDVCFVLVIIAFYPLHQTYGQINAALFFATGDTIKYRNIGLVSSFVGLIFSYLFIYKLELAAVGFAYKMVITQFLSVNLQLYFNVKKLKLKFINFLSHQIYTILFFSVCAYISSTAINIDNHVGINFIVTGVLYSALVILNIFIFPAVFGVNKPQIMALLTNVKKKLYNF</sequence>
<dbReference type="KEGG" id="spsw:Sps_03731"/>
<keyword evidence="3 6" id="KW-0812">Transmembrane</keyword>
<feature type="transmembrane region" description="Helical" evidence="6">
    <location>
        <begin position="392"/>
        <end position="414"/>
    </location>
</feature>
<dbReference type="EMBL" id="CP014782">
    <property type="protein sequence ID" value="AQS38849.1"/>
    <property type="molecule type" value="Genomic_DNA"/>
</dbReference>
<feature type="transmembrane region" description="Helical" evidence="6">
    <location>
        <begin position="255"/>
        <end position="278"/>
    </location>
</feature>
<feature type="transmembrane region" description="Helical" evidence="6">
    <location>
        <begin position="117"/>
        <end position="135"/>
    </location>
</feature>
<dbReference type="GO" id="GO:0005886">
    <property type="term" value="C:plasma membrane"/>
    <property type="evidence" value="ECO:0007669"/>
    <property type="project" value="UniProtKB-SubCell"/>
</dbReference>
<evidence type="ECO:0000313" key="7">
    <source>
        <dbReference type="EMBL" id="AQS38849.1"/>
    </source>
</evidence>
<dbReference type="InterPro" id="IPR050833">
    <property type="entry name" value="Poly_Biosynth_Transport"/>
</dbReference>
<keyword evidence="5 6" id="KW-0472">Membrane</keyword>
<keyword evidence="4 6" id="KW-1133">Transmembrane helix</keyword>
<dbReference type="PANTHER" id="PTHR30250:SF11">
    <property type="entry name" value="O-ANTIGEN TRANSPORTER-RELATED"/>
    <property type="match status" value="1"/>
</dbReference>
<keyword evidence="8" id="KW-1185">Reference proteome</keyword>
<keyword evidence="2" id="KW-1003">Cell membrane</keyword>
<proteinExistence type="predicted"/>
<feature type="transmembrane region" description="Helical" evidence="6">
    <location>
        <begin position="299"/>
        <end position="317"/>
    </location>
</feature>
<organism evidence="7 8">
    <name type="scientific">Shewanella psychrophila</name>
    <dbReference type="NCBI Taxonomy" id="225848"/>
    <lineage>
        <taxon>Bacteria</taxon>
        <taxon>Pseudomonadati</taxon>
        <taxon>Pseudomonadota</taxon>
        <taxon>Gammaproteobacteria</taxon>
        <taxon>Alteromonadales</taxon>
        <taxon>Shewanellaceae</taxon>
        <taxon>Shewanella</taxon>
    </lineage>
</organism>
<evidence type="ECO:0000256" key="2">
    <source>
        <dbReference type="ARBA" id="ARBA00022475"/>
    </source>
</evidence>
<dbReference type="AlphaFoldDB" id="A0A1S6HTK7"/>
<feature type="transmembrane region" description="Helical" evidence="6">
    <location>
        <begin position="217"/>
        <end position="243"/>
    </location>
</feature>
<dbReference type="STRING" id="225848.Sps_03731"/>
<reference evidence="7 8" key="1">
    <citation type="submission" date="2016-03" db="EMBL/GenBank/DDBJ databases">
        <title>Complete genome sequence of Shewanella psychrophila WP2, a deep sea bacterium isolated from west Pacific sediment.</title>
        <authorList>
            <person name="Xu G."/>
            <person name="Jian H."/>
        </authorList>
    </citation>
    <scope>NUCLEOTIDE SEQUENCE [LARGE SCALE GENOMIC DNA]</scope>
    <source>
        <strain evidence="7 8">WP2</strain>
    </source>
</reference>
<feature type="transmembrane region" description="Helical" evidence="6">
    <location>
        <begin position="81"/>
        <end position="105"/>
    </location>
</feature>
<gene>
    <name evidence="7" type="ORF">Sps_03731</name>
</gene>
<feature type="transmembrane region" description="Helical" evidence="6">
    <location>
        <begin position="337"/>
        <end position="360"/>
    </location>
</feature>
<dbReference type="Proteomes" id="UP000189545">
    <property type="component" value="Chromosome"/>
</dbReference>
<dbReference type="RefSeq" id="WP_218919598.1">
    <property type="nucleotide sequence ID" value="NZ_CP014782.1"/>
</dbReference>
<feature type="transmembrane region" description="Helical" evidence="6">
    <location>
        <begin position="456"/>
        <end position="480"/>
    </location>
</feature>
<accession>A0A1S6HTK7</accession>
<feature type="transmembrane region" description="Helical" evidence="6">
    <location>
        <begin position="12"/>
        <end position="30"/>
    </location>
</feature>
<feature type="transmembrane region" description="Helical" evidence="6">
    <location>
        <begin position="426"/>
        <end position="444"/>
    </location>
</feature>
<protein>
    <submittedName>
        <fullName evidence="7">Membrane protein involved in the export of O-antigen and teichoic acid</fullName>
    </submittedName>
</protein>
<evidence type="ECO:0000256" key="6">
    <source>
        <dbReference type="SAM" id="Phobius"/>
    </source>
</evidence>
<evidence type="ECO:0000256" key="5">
    <source>
        <dbReference type="ARBA" id="ARBA00023136"/>
    </source>
</evidence>
<comment type="subcellular location">
    <subcellularLocation>
        <location evidence="1">Cell membrane</location>
        <topology evidence="1">Multi-pass membrane protein</topology>
    </subcellularLocation>
</comment>